<evidence type="ECO:0000313" key="6">
    <source>
        <dbReference type="EMBL" id="WGI36487.1"/>
    </source>
</evidence>
<gene>
    <name evidence="6" type="ORF">QEG99_03415</name>
</gene>
<keyword evidence="7" id="KW-1185">Reference proteome</keyword>
<feature type="compositionally biased region" description="Basic and acidic residues" evidence="4">
    <location>
        <begin position="198"/>
        <end position="218"/>
    </location>
</feature>
<dbReference type="Pfam" id="PF04586">
    <property type="entry name" value="Peptidase_S78"/>
    <property type="match status" value="1"/>
</dbReference>
<evidence type="ECO:0000313" key="7">
    <source>
        <dbReference type="Proteomes" id="UP001179842"/>
    </source>
</evidence>
<evidence type="ECO:0000256" key="1">
    <source>
        <dbReference type="ARBA" id="ARBA00022612"/>
    </source>
</evidence>
<reference evidence="6" key="1">
    <citation type="submission" date="2023-04" db="EMBL/GenBank/DDBJ databases">
        <title>Completed genome of Mycoplasma lagogenitalium type strain 12MS.</title>
        <authorList>
            <person name="Spergser J."/>
        </authorList>
    </citation>
    <scope>NUCLEOTIDE SEQUENCE</scope>
    <source>
        <strain evidence="6">12MS</strain>
    </source>
</reference>
<keyword evidence="1" id="KW-1188">Viral release from host cell</keyword>
<evidence type="ECO:0000259" key="5">
    <source>
        <dbReference type="Pfam" id="PF04586"/>
    </source>
</evidence>
<dbReference type="InterPro" id="IPR054613">
    <property type="entry name" value="Peptidase_S78_dom"/>
</dbReference>
<name>A0ABY8LTC0_9BACT</name>
<proteinExistence type="predicted"/>
<keyword evidence="2 6" id="KW-0645">Protease</keyword>
<dbReference type="Proteomes" id="UP001179842">
    <property type="component" value="Chromosome"/>
</dbReference>
<feature type="region of interest" description="Disordered" evidence="4">
    <location>
        <begin position="197"/>
        <end position="233"/>
    </location>
</feature>
<evidence type="ECO:0000256" key="2">
    <source>
        <dbReference type="ARBA" id="ARBA00022670"/>
    </source>
</evidence>
<dbReference type="GO" id="GO:0006508">
    <property type="term" value="P:proteolysis"/>
    <property type="evidence" value="ECO:0007669"/>
    <property type="project" value="UniProtKB-KW"/>
</dbReference>
<keyword evidence="3" id="KW-0378">Hydrolase</keyword>
<dbReference type="GO" id="GO:0008233">
    <property type="term" value="F:peptidase activity"/>
    <property type="evidence" value="ECO:0007669"/>
    <property type="project" value="UniProtKB-KW"/>
</dbReference>
<sequence length="639" mass="73812">MDKLFYFSANNLKIYKPEEKKRHIELTIQLNSWSPIYESNGFKYREKIAIDAFDKYKPIEEQSISSYLDHKMSIEHLLASTKNKSMKVIKEGEKIVATIEVNENDKQLKRVADLIEQGVIESNSFIFKTGKNGLETREIKNDKNLDYEFIYTEAELISIDPVYAGFYPQDRCRVYDKNSDKITPDILQLIKNEEEGEKMEKYKKEEEENKPNKEKSEDQENEQQEEQKENKEVKNLDLSELNKLIEEFKQLLETNQEHRVIKLEKEVQNMDEKLKIIKQAEESSENFENDFINLRKKAKEGVKLSQREQVRFFNSQLSYLDDVRVIETKLACPVKIDLNKRSLDGTTDLKGLALVETLDMPGIISEWNIVFPELNQLAQRHPLEGLNFVRKAVFIGSQSAIEPIAEGAESTPLHNQTFTVGLSPIRWSTVSSQNNALTRGPELWDKQIQDAKESIYKGIRNRFYKSLFQHADTPMPTNGSYEGGLTQEAKILTAETGKFDFDDINKLIENTKSRYGTDITSRFVIVMHPDTLNHLTREFVKGQRNPGFINLYYTDKSKTAYRGVEIITSDSYPDSTIESGKKLAVIFDRQSIVAYGLTLTVATDPYKDMSRDITNTYVSTRGEVKLIDPHVNSRFIEVK</sequence>
<dbReference type="EMBL" id="CP122979">
    <property type="protein sequence ID" value="WGI36487.1"/>
    <property type="molecule type" value="Genomic_DNA"/>
</dbReference>
<dbReference type="RefSeq" id="WP_280101788.1">
    <property type="nucleotide sequence ID" value="NZ_CP122979.1"/>
</dbReference>
<evidence type="ECO:0000256" key="3">
    <source>
        <dbReference type="ARBA" id="ARBA00022801"/>
    </source>
</evidence>
<organism evidence="6 7">
    <name type="scientific">Mesomycoplasma lagogenitalium</name>
    <dbReference type="NCBI Taxonomy" id="171286"/>
    <lineage>
        <taxon>Bacteria</taxon>
        <taxon>Bacillati</taxon>
        <taxon>Mycoplasmatota</taxon>
        <taxon>Mycoplasmoidales</taxon>
        <taxon>Metamycoplasmataceae</taxon>
        <taxon>Mesomycoplasma</taxon>
    </lineage>
</organism>
<feature type="domain" description="Prohead serine protease" evidence="5">
    <location>
        <begin position="31"/>
        <end position="176"/>
    </location>
</feature>
<accession>A0ABY8LTC0</accession>
<protein>
    <submittedName>
        <fullName evidence="6">HK97 family phage prohead protease</fullName>
    </submittedName>
</protein>
<evidence type="ECO:0000256" key="4">
    <source>
        <dbReference type="SAM" id="MobiDB-lite"/>
    </source>
</evidence>